<accession>A0A914YBK9</accession>
<dbReference type="Proteomes" id="UP000887577">
    <property type="component" value="Unplaced"/>
</dbReference>
<keyword evidence="1" id="KW-0472">Membrane</keyword>
<keyword evidence="2" id="KW-1185">Reference proteome</keyword>
<proteinExistence type="predicted"/>
<feature type="transmembrane region" description="Helical" evidence="1">
    <location>
        <begin position="75"/>
        <end position="100"/>
    </location>
</feature>
<dbReference type="WBParaSite" id="PSU_v2.g1615.t1">
    <property type="protein sequence ID" value="PSU_v2.g1615.t1"/>
    <property type="gene ID" value="PSU_v2.g1615"/>
</dbReference>
<evidence type="ECO:0000256" key="1">
    <source>
        <dbReference type="SAM" id="Phobius"/>
    </source>
</evidence>
<name>A0A914YBK9_9BILA</name>
<protein>
    <submittedName>
        <fullName evidence="3">Uncharacterized protein</fullName>
    </submittedName>
</protein>
<sequence>MSTTKSETIKSPPNVSEVGEFTEELSEVGDSESATAITVMRAFANFFSSKSDKRSLSSEQLTQRFKRKVIRQKKALGLVCMDLGLLFRILLFLASLGTLILAVSRYLTLSEQVSLISLLFILLKI</sequence>
<evidence type="ECO:0000313" key="3">
    <source>
        <dbReference type="WBParaSite" id="PSU_v2.g1615.t1"/>
    </source>
</evidence>
<keyword evidence="1" id="KW-1133">Transmembrane helix</keyword>
<reference evidence="3" key="1">
    <citation type="submission" date="2022-11" db="UniProtKB">
        <authorList>
            <consortium name="WormBaseParasite"/>
        </authorList>
    </citation>
    <scope>IDENTIFICATION</scope>
</reference>
<feature type="transmembrane region" description="Helical" evidence="1">
    <location>
        <begin position="106"/>
        <end position="123"/>
    </location>
</feature>
<keyword evidence="1" id="KW-0812">Transmembrane</keyword>
<dbReference type="AlphaFoldDB" id="A0A914YBK9"/>
<organism evidence="2 3">
    <name type="scientific">Panagrolaimus superbus</name>
    <dbReference type="NCBI Taxonomy" id="310955"/>
    <lineage>
        <taxon>Eukaryota</taxon>
        <taxon>Metazoa</taxon>
        <taxon>Ecdysozoa</taxon>
        <taxon>Nematoda</taxon>
        <taxon>Chromadorea</taxon>
        <taxon>Rhabditida</taxon>
        <taxon>Tylenchina</taxon>
        <taxon>Panagrolaimomorpha</taxon>
        <taxon>Panagrolaimoidea</taxon>
        <taxon>Panagrolaimidae</taxon>
        <taxon>Panagrolaimus</taxon>
    </lineage>
</organism>
<evidence type="ECO:0000313" key="2">
    <source>
        <dbReference type="Proteomes" id="UP000887577"/>
    </source>
</evidence>